<accession>A0A1N7ME87</accession>
<dbReference type="Proteomes" id="UP000186156">
    <property type="component" value="Unassembled WGS sequence"/>
</dbReference>
<dbReference type="GO" id="GO:0005737">
    <property type="term" value="C:cytoplasm"/>
    <property type="evidence" value="ECO:0007669"/>
    <property type="project" value="InterPro"/>
</dbReference>
<gene>
    <name evidence="9" type="ORF">SAMN05421799_10580</name>
</gene>
<keyword evidence="4" id="KW-0808">Transferase</keyword>
<keyword evidence="6 9" id="KW-0418">Kinase</keyword>
<dbReference type="AlphaFoldDB" id="A0A1N7ME87"/>
<dbReference type="GO" id="GO:0006096">
    <property type="term" value="P:glycolytic process"/>
    <property type="evidence" value="ECO:0007669"/>
    <property type="project" value="InterPro"/>
</dbReference>
<proteinExistence type="inferred from homology"/>
<evidence type="ECO:0000313" key="9">
    <source>
        <dbReference type="EMBL" id="SIS84311.1"/>
    </source>
</evidence>
<dbReference type="InterPro" id="IPR043129">
    <property type="entry name" value="ATPase_NBD"/>
</dbReference>
<dbReference type="GO" id="GO:0005524">
    <property type="term" value="F:ATP binding"/>
    <property type="evidence" value="ECO:0007669"/>
    <property type="project" value="UniProtKB-KW"/>
</dbReference>
<dbReference type="SUPFAM" id="SSF53067">
    <property type="entry name" value="Actin-like ATPase domain"/>
    <property type="match status" value="1"/>
</dbReference>
<dbReference type="PANTHER" id="PTHR18964:SF149">
    <property type="entry name" value="BIFUNCTIONAL UDP-N-ACETYLGLUCOSAMINE 2-EPIMERASE_N-ACETYLMANNOSAMINE KINASE"/>
    <property type="match status" value="1"/>
</dbReference>
<dbReference type="NCBIfam" id="TIGR00744">
    <property type="entry name" value="ROK_glcA_fam"/>
    <property type="match status" value="1"/>
</dbReference>
<evidence type="ECO:0000256" key="7">
    <source>
        <dbReference type="ARBA" id="ARBA00022840"/>
    </source>
</evidence>
<keyword evidence="5" id="KW-0547">Nucleotide-binding</keyword>
<evidence type="ECO:0000256" key="2">
    <source>
        <dbReference type="ARBA" id="ARBA00012323"/>
    </source>
</evidence>
<organism evidence="9 10">
    <name type="scientific">Alicyclobacillus vulcanalis</name>
    <dbReference type="NCBI Taxonomy" id="252246"/>
    <lineage>
        <taxon>Bacteria</taxon>
        <taxon>Bacillati</taxon>
        <taxon>Bacillota</taxon>
        <taxon>Bacilli</taxon>
        <taxon>Bacillales</taxon>
        <taxon>Alicyclobacillaceae</taxon>
        <taxon>Alicyclobacillus</taxon>
    </lineage>
</organism>
<dbReference type="GO" id="GO:0004340">
    <property type="term" value="F:glucokinase activity"/>
    <property type="evidence" value="ECO:0007669"/>
    <property type="project" value="UniProtKB-EC"/>
</dbReference>
<evidence type="ECO:0000256" key="6">
    <source>
        <dbReference type="ARBA" id="ARBA00022777"/>
    </source>
</evidence>
<evidence type="ECO:0000256" key="5">
    <source>
        <dbReference type="ARBA" id="ARBA00022741"/>
    </source>
</evidence>
<protein>
    <recommendedName>
        <fullName evidence="3">Glucokinase</fullName>
        <ecNumber evidence="2">2.7.1.2</ecNumber>
    </recommendedName>
    <alternativeName>
        <fullName evidence="8">Glucose kinase</fullName>
    </alternativeName>
</protein>
<dbReference type="InterPro" id="IPR004654">
    <property type="entry name" value="ROK_glcA"/>
</dbReference>
<reference evidence="10" key="1">
    <citation type="submission" date="2017-01" db="EMBL/GenBank/DDBJ databases">
        <authorList>
            <person name="Varghese N."/>
            <person name="Submissions S."/>
        </authorList>
    </citation>
    <scope>NUCLEOTIDE SEQUENCE [LARGE SCALE GENOMIC DNA]</scope>
    <source>
        <strain evidence="10">DSM 16176</strain>
    </source>
</reference>
<dbReference type="InterPro" id="IPR000600">
    <property type="entry name" value="ROK"/>
</dbReference>
<dbReference type="STRING" id="252246.SAMN05421799_10580"/>
<dbReference type="InterPro" id="IPR049874">
    <property type="entry name" value="ROK_cs"/>
</dbReference>
<keyword evidence="7" id="KW-0067">ATP-binding</keyword>
<dbReference type="PANTHER" id="PTHR18964">
    <property type="entry name" value="ROK (REPRESSOR, ORF, KINASE) FAMILY"/>
    <property type="match status" value="1"/>
</dbReference>
<dbReference type="Pfam" id="PF00480">
    <property type="entry name" value="ROK"/>
    <property type="match status" value="1"/>
</dbReference>
<dbReference type="EMBL" id="FTOO01000005">
    <property type="protein sequence ID" value="SIS84311.1"/>
    <property type="molecule type" value="Genomic_DNA"/>
</dbReference>
<dbReference type="EC" id="2.7.1.2" evidence="2"/>
<dbReference type="RefSeq" id="WP_076346597.1">
    <property type="nucleotide sequence ID" value="NZ_FTOO01000005.1"/>
</dbReference>
<evidence type="ECO:0000256" key="1">
    <source>
        <dbReference type="ARBA" id="ARBA00006479"/>
    </source>
</evidence>
<dbReference type="Gene3D" id="3.30.420.40">
    <property type="match status" value="2"/>
</dbReference>
<dbReference type="OrthoDB" id="9810372at2"/>
<name>A0A1N7ME87_9BACL</name>
<dbReference type="PROSITE" id="PS01125">
    <property type="entry name" value="ROK"/>
    <property type="match status" value="1"/>
</dbReference>
<comment type="similarity">
    <text evidence="1">Belongs to the ROK (NagC/XylR) family.</text>
</comment>
<evidence type="ECO:0000313" key="10">
    <source>
        <dbReference type="Proteomes" id="UP000186156"/>
    </source>
</evidence>
<evidence type="ECO:0000256" key="8">
    <source>
        <dbReference type="ARBA" id="ARBA00032386"/>
    </source>
</evidence>
<keyword evidence="10" id="KW-1185">Reference proteome</keyword>
<evidence type="ECO:0000256" key="4">
    <source>
        <dbReference type="ARBA" id="ARBA00022679"/>
    </source>
</evidence>
<sequence length="313" mass="32176">MEQRLALGIDIGGTNVKLAIVDSDGRVLADKSIPTAPERGPEAFSRTVGAEARAMADEAAVAWDSVAGAGVGMAGFLDVARGWVEEAVNLHWRDVPLADLLRSSLDKPVRVDNDANVAALGEVWLGAGQHAHTALCVTLGTGVGGGIVIGGRIHRGASTMAGEIGHIMVKNDGELCNCGHRGCLETLASATALVRHALQAGVRRPDGGELTAKDVFALAAAGDEAAKAVVGEMIHWLAVGLAVVANILNPDVIVVAGGLVNAGDQLMKPLSEAFEREALARVARACRLVPAKLGDQAGVLGAARLVLQDIESL</sequence>
<evidence type="ECO:0000256" key="3">
    <source>
        <dbReference type="ARBA" id="ARBA00014701"/>
    </source>
</evidence>